<keyword evidence="2" id="KW-1185">Reference proteome</keyword>
<dbReference type="Proteomes" id="UP000199226">
    <property type="component" value="Unassembled WGS sequence"/>
</dbReference>
<evidence type="ECO:0000313" key="2">
    <source>
        <dbReference type="Proteomes" id="UP000199226"/>
    </source>
</evidence>
<proteinExistence type="predicted"/>
<protein>
    <submittedName>
        <fullName evidence="1">Uncharacterized protein</fullName>
    </submittedName>
</protein>
<gene>
    <name evidence="1" type="ORF">SAMN05421813_102239</name>
</gene>
<organism evidence="1 2">
    <name type="scientific">Daejeonella rubra</name>
    <dbReference type="NCBI Taxonomy" id="990371"/>
    <lineage>
        <taxon>Bacteria</taxon>
        <taxon>Pseudomonadati</taxon>
        <taxon>Bacteroidota</taxon>
        <taxon>Sphingobacteriia</taxon>
        <taxon>Sphingobacteriales</taxon>
        <taxon>Sphingobacteriaceae</taxon>
        <taxon>Daejeonella</taxon>
    </lineage>
</organism>
<dbReference type="EMBL" id="FNHH01000002">
    <property type="protein sequence ID" value="SDL81639.1"/>
    <property type="molecule type" value="Genomic_DNA"/>
</dbReference>
<accession>A0A1G9N546</accession>
<sequence>MLFDHSCAGINSYNNTETTSGRFYILPTEYPLIFQKVSIFIPMEIFVLPMEIGKATMSITNFIHKAS</sequence>
<dbReference type="STRING" id="990371.SAMN05421813_102239"/>
<name>A0A1G9N546_9SPHI</name>
<dbReference type="AlphaFoldDB" id="A0A1G9N546"/>
<evidence type="ECO:0000313" key="1">
    <source>
        <dbReference type="EMBL" id="SDL81639.1"/>
    </source>
</evidence>
<reference evidence="2" key="1">
    <citation type="submission" date="2016-10" db="EMBL/GenBank/DDBJ databases">
        <authorList>
            <person name="Varghese N."/>
            <person name="Submissions S."/>
        </authorList>
    </citation>
    <scope>NUCLEOTIDE SEQUENCE [LARGE SCALE GENOMIC DNA]</scope>
    <source>
        <strain evidence="2">DSM 24536</strain>
    </source>
</reference>